<protein>
    <submittedName>
        <fullName evidence="1">Uncharacterized protein</fullName>
    </submittedName>
</protein>
<dbReference type="GeneID" id="67018280"/>
<sequence>MAGMSPRDVGFSQQGQVDWVSFGKGVKNLTVGLIMRFQGAGVQHGTYLAIMELSKYFSLSEKGEENLIASIRQQKACWRWEALYFGFDERSLFMTLTDNAEGLKIITVLSALLKHQQCPENYHPSHSQLLGFVKVCSGALAGSPLQEIVRHMLGPTKPWRPDDSRSDPIDIAKTLQGLFDITQGRKKTISVTGGQSGAYIAAAAYWLFSLKVWVQDHNGNFIFTSAMSTSSSEVYVQYVTDLSVPHVAITN</sequence>
<reference evidence="1" key="1">
    <citation type="submission" date="2021-05" db="EMBL/GenBank/DDBJ databases">
        <authorList>
            <person name="Stam R."/>
        </authorList>
    </citation>
    <scope>NUCLEOTIDE SEQUENCE</scope>
    <source>
        <strain evidence="1">CS162</strain>
    </source>
</reference>
<dbReference type="RefSeq" id="XP_043169952.1">
    <property type="nucleotide sequence ID" value="XM_043314017.1"/>
</dbReference>
<organism evidence="1 2">
    <name type="scientific">Alternaria atra</name>
    <dbReference type="NCBI Taxonomy" id="119953"/>
    <lineage>
        <taxon>Eukaryota</taxon>
        <taxon>Fungi</taxon>
        <taxon>Dikarya</taxon>
        <taxon>Ascomycota</taxon>
        <taxon>Pezizomycotina</taxon>
        <taxon>Dothideomycetes</taxon>
        <taxon>Pleosporomycetidae</taxon>
        <taxon>Pleosporales</taxon>
        <taxon>Pleosporineae</taxon>
        <taxon>Pleosporaceae</taxon>
        <taxon>Alternaria</taxon>
        <taxon>Alternaria sect. Ulocladioides</taxon>
    </lineage>
</organism>
<dbReference type="OrthoDB" id="3790192at2759"/>
<accession>A0A8J2IBQ2</accession>
<dbReference type="Proteomes" id="UP000676310">
    <property type="component" value="Unassembled WGS sequence"/>
</dbReference>
<name>A0A8J2IBQ2_9PLEO</name>
<dbReference type="EMBL" id="CAJRGZ010000019">
    <property type="protein sequence ID" value="CAG5163267.1"/>
    <property type="molecule type" value="Genomic_DNA"/>
</dbReference>
<comment type="caution">
    <text evidence="1">The sequence shown here is derived from an EMBL/GenBank/DDBJ whole genome shotgun (WGS) entry which is preliminary data.</text>
</comment>
<evidence type="ECO:0000313" key="2">
    <source>
        <dbReference type="Proteomes" id="UP000676310"/>
    </source>
</evidence>
<proteinExistence type="predicted"/>
<gene>
    <name evidence="1" type="ORF">ALTATR162_LOCUS6396</name>
</gene>
<keyword evidence="2" id="KW-1185">Reference proteome</keyword>
<evidence type="ECO:0000313" key="1">
    <source>
        <dbReference type="EMBL" id="CAG5163267.1"/>
    </source>
</evidence>
<dbReference type="AlphaFoldDB" id="A0A8J2IBQ2"/>